<sequence>MDLHVTRRDVAPDARAWYAHRIWKLAFPLILAMAVAGCATVPPSYEERDQPVSVADVEILDKADQLLASESDWNRKDTRECPPDAKTLSLFCALQKASIEVLGSYDHRRVALQEVRFAIEDVSGGREFEHRLMDFNNLPETKFGDVKKVIAIARGRVVERLENDAH</sequence>
<protein>
    <submittedName>
        <fullName evidence="1">Uncharacterized protein</fullName>
    </submittedName>
</protein>
<dbReference type="EMBL" id="JADLZT010000003">
    <property type="protein sequence ID" value="MBF6023714.1"/>
    <property type="molecule type" value="Genomic_DNA"/>
</dbReference>
<keyword evidence="2" id="KW-1185">Reference proteome</keyword>
<dbReference type="InterPro" id="IPR045677">
    <property type="entry name" value="DUF6197"/>
</dbReference>
<dbReference type="Pfam" id="PF19698">
    <property type="entry name" value="DUF6197"/>
    <property type="match status" value="1"/>
</dbReference>
<name>A0ABS0B9M8_9GAMM</name>
<organism evidence="1 2">
    <name type="scientific">Lysobacter niastensis</name>
    <dbReference type="NCBI Taxonomy" id="380629"/>
    <lineage>
        <taxon>Bacteria</taxon>
        <taxon>Pseudomonadati</taxon>
        <taxon>Pseudomonadota</taxon>
        <taxon>Gammaproteobacteria</taxon>
        <taxon>Lysobacterales</taxon>
        <taxon>Lysobacteraceae</taxon>
        <taxon>Lysobacter</taxon>
    </lineage>
</organism>
<gene>
    <name evidence="1" type="ORF">IU514_06710</name>
</gene>
<proteinExistence type="predicted"/>
<evidence type="ECO:0000313" key="1">
    <source>
        <dbReference type="EMBL" id="MBF6023714.1"/>
    </source>
</evidence>
<reference evidence="1 2" key="1">
    <citation type="submission" date="2020-11" db="EMBL/GenBank/DDBJ databases">
        <title>Draft Genome Sequence and Secondary Metabolite Biosynthetic Potential of the Lysobacter niastensis Type strain DSM 18481.</title>
        <authorList>
            <person name="Turrini P."/>
            <person name="Artuso I."/>
            <person name="Tescari M."/>
            <person name="Lugli G.A."/>
            <person name="Frangipani E."/>
            <person name="Ventura M."/>
            <person name="Visca P."/>
        </authorList>
    </citation>
    <scope>NUCLEOTIDE SEQUENCE [LARGE SCALE GENOMIC DNA]</scope>
    <source>
        <strain evidence="1 2">DSM 18481</strain>
    </source>
</reference>
<dbReference type="Proteomes" id="UP001429984">
    <property type="component" value="Unassembled WGS sequence"/>
</dbReference>
<evidence type="ECO:0000313" key="2">
    <source>
        <dbReference type="Proteomes" id="UP001429984"/>
    </source>
</evidence>
<dbReference type="RefSeq" id="WP_194930303.1">
    <property type="nucleotide sequence ID" value="NZ_JADLZT010000003.1"/>
</dbReference>
<accession>A0ABS0B9M8</accession>
<comment type="caution">
    <text evidence="1">The sequence shown here is derived from an EMBL/GenBank/DDBJ whole genome shotgun (WGS) entry which is preliminary data.</text>
</comment>